<evidence type="ECO:0000256" key="2">
    <source>
        <dbReference type="SAM" id="SignalP"/>
    </source>
</evidence>
<feature type="compositionally biased region" description="Low complexity" evidence="1">
    <location>
        <begin position="236"/>
        <end position="247"/>
    </location>
</feature>
<sequence length="255" mass="27601">MKMKKGWKVWLGLSLSACLVWAMVACVPSGGNVNSQVVIIGDSIFALSGEIHNELERLSGERYRDYAVSGAQLDGGSFVTPIPDQYARAVRADGNIRTVIMDGGGNDVQVGARMSCSGGTVSAACRRELAPSLEAADALFAKMRRDGVENIVYMNYFFILDTSMRPAFLYMHDEMEKLVQKHGGVLVEPMPIFNANPQYIGPDRIHPTDQGSRVLANLIWDTLQAHCIEQGPGCVPDVDNGNNGNDPDPGPIGCN</sequence>
<dbReference type="SUPFAM" id="SSF52266">
    <property type="entry name" value="SGNH hydrolase"/>
    <property type="match status" value="1"/>
</dbReference>
<dbReference type="EMBL" id="JALJRB010000011">
    <property type="protein sequence ID" value="MCJ8501186.1"/>
    <property type="molecule type" value="Genomic_DNA"/>
</dbReference>
<evidence type="ECO:0000313" key="3">
    <source>
        <dbReference type="EMBL" id="MCJ8501186.1"/>
    </source>
</evidence>
<feature type="chain" id="PRO_5041411364" evidence="2">
    <location>
        <begin position="23"/>
        <end position="255"/>
    </location>
</feature>
<dbReference type="CDD" id="cd00229">
    <property type="entry name" value="SGNH_hydrolase"/>
    <property type="match status" value="1"/>
</dbReference>
<dbReference type="GO" id="GO:0016788">
    <property type="term" value="F:hydrolase activity, acting on ester bonds"/>
    <property type="evidence" value="ECO:0007669"/>
    <property type="project" value="UniProtKB-ARBA"/>
</dbReference>
<dbReference type="PROSITE" id="PS51257">
    <property type="entry name" value="PROKAR_LIPOPROTEIN"/>
    <property type="match status" value="1"/>
</dbReference>
<name>A0AA41R3Y2_9BACT</name>
<dbReference type="Gene3D" id="3.40.50.1110">
    <property type="entry name" value="SGNH hydrolase"/>
    <property type="match status" value="1"/>
</dbReference>
<reference evidence="3" key="1">
    <citation type="submission" date="2022-04" db="EMBL/GenBank/DDBJ databases">
        <title>Desulfatitalea alkaliphila sp. nov., a novel anaerobic sulfate-reducing bacterium isolated from terrestrial mud volcano, Taman Peninsula, Russia.</title>
        <authorList>
            <person name="Khomyakova M.A."/>
            <person name="Merkel A.Y."/>
            <person name="Slobodkin A.I."/>
        </authorList>
    </citation>
    <scope>NUCLEOTIDE SEQUENCE</scope>
    <source>
        <strain evidence="3">M08but</strain>
    </source>
</reference>
<keyword evidence="2" id="KW-0732">Signal</keyword>
<feature type="region of interest" description="Disordered" evidence="1">
    <location>
        <begin position="236"/>
        <end position="255"/>
    </location>
</feature>
<keyword evidence="3" id="KW-0378">Hydrolase</keyword>
<protein>
    <submittedName>
        <fullName evidence="3">SGNH/GDSL hydrolase family protein</fullName>
    </submittedName>
</protein>
<gene>
    <name evidence="3" type="ORF">MRX98_11435</name>
</gene>
<evidence type="ECO:0000256" key="1">
    <source>
        <dbReference type="SAM" id="MobiDB-lite"/>
    </source>
</evidence>
<dbReference type="AlphaFoldDB" id="A0AA41R3Y2"/>
<proteinExistence type="predicted"/>
<comment type="caution">
    <text evidence="3">The sequence shown here is derived from an EMBL/GenBank/DDBJ whole genome shotgun (WGS) entry which is preliminary data.</text>
</comment>
<feature type="signal peptide" evidence="2">
    <location>
        <begin position="1"/>
        <end position="22"/>
    </location>
</feature>
<accession>A0AA41R3Y2</accession>
<organism evidence="3 4">
    <name type="scientific">Desulfatitalea alkaliphila</name>
    <dbReference type="NCBI Taxonomy" id="2929485"/>
    <lineage>
        <taxon>Bacteria</taxon>
        <taxon>Pseudomonadati</taxon>
        <taxon>Thermodesulfobacteriota</taxon>
        <taxon>Desulfobacteria</taxon>
        <taxon>Desulfobacterales</taxon>
        <taxon>Desulfosarcinaceae</taxon>
        <taxon>Desulfatitalea</taxon>
    </lineage>
</organism>
<dbReference type="Proteomes" id="UP001165427">
    <property type="component" value="Unassembled WGS sequence"/>
</dbReference>
<dbReference type="RefSeq" id="WP_246907811.1">
    <property type="nucleotide sequence ID" value="NZ_JALJRB010000011.1"/>
</dbReference>
<dbReference type="InterPro" id="IPR036514">
    <property type="entry name" value="SGNH_hydro_sf"/>
</dbReference>
<keyword evidence="4" id="KW-1185">Reference proteome</keyword>
<evidence type="ECO:0000313" key="4">
    <source>
        <dbReference type="Proteomes" id="UP001165427"/>
    </source>
</evidence>